<keyword evidence="3" id="KW-0808">Transferase</keyword>
<proteinExistence type="predicted"/>
<keyword evidence="1" id="KW-1003">Cell membrane</keyword>
<dbReference type="Pfam" id="PF00535">
    <property type="entry name" value="Glycos_transf_2"/>
    <property type="match status" value="1"/>
</dbReference>
<protein>
    <submittedName>
        <fullName evidence="9">Glycosyltransferase family 2 protein</fullName>
    </submittedName>
</protein>
<evidence type="ECO:0000256" key="3">
    <source>
        <dbReference type="ARBA" id="ARBA00022679"/>
    </source>
</evidence>
<dbReference type="CDD" id="cd04187">
    <property type="entry name" value="DPM1_like_bac"/>
    <property type="match status" value="1"/>
</dbReference>
<sequence length="239" mass="26576">MKGLEPRGSLSVVIPCHNEEGNVEALWAELRPVLEGIGREWEVVFVNDASTDGTLARLRQLERDNPGIRVVEHPRNLGESAAQLSGFAAARGEIVATMDADLQNDPADLPRLIEALGEAGAVCGVRPKRADTRLKQFSTWAANGFRNWMLKDGILDAGCTYRVFRRKALAQLIPFRGLHRFLPTLLQTHGWEVRQIEVADRPRKAGVSKYGFGNRVFVGLVDTLAVLWYQRRHIPPPPG</sequence>
<evidence type="ECO:0000256" key="4">
    <source>
        <dbReference type="ARBA" id="ARBA00022692"/>
    </source>
</evidence>
<evidence type="ECO:0000256" key="5">
    <source>
        <dbReference type="ARBA" id="ARBA00022985"/>
    </source>
</evidence>
<dbReference type="Gene3D" id="3.90.550.10">
    <property type="entry name" value="Spore Coat Polysaccharide Biosynthesis Protein SpsA, Chain A"/>
    <property type="match status" value="1"/>
</dbReference>
<evidence type="ECO:0000259" key="8">
    <source>
        <dbReference type="Pfam" id="PF00535"/>
    </source>
</evidence>
<dbReference type="SUPFAM" id="SSF53448">
    <property type="entry name" value="Nucleotide-diphospho-sugar transferases"/>
    <property type="match status" value="1"/>
</dbReference>
<organism evidence="9 10">
    <name type="scientific">Tectimicrobiota bacterium</name>
    <dbReference type="NCBI Taxonomy" id="2528274"/>
    <lineage>
        <taxon>Bacteria</taxon>
        <taxon>Pseudomonadati</taxon>
        <taxon>Nitrospinota/Tectimicrobiota group</taxon>
        <taxon>Candidatus Tectimicrobiota</taxon>
    </lineage>
</organism>
<keyword evidence="7" id="KW-0472">Membrane</keyword>
<evidence type="ECO:0000313" key="9">
    <source>
        <dbReference type="EMBL" id="MBI3128314.1"/>
    </source>
</evidence>
<evidence type="ECO:0000256" key="2">
    <source>
        <dbReference type="ARBA" id="ARBA00022676"/>
    </source>
</evidence>
<dbReference type="GO" id="GO:0009103">
    <property type="term" value="P:lipopolysaccharide biosynthetic process"/>
    <property type="evidence" value="ECO:0007669"/>
    <property type="project" value="UniProtKB-KW"/>
</dbReference>
<dbReference type="Proteomes" id="UP000782312">
    <property type="component" value="Unassembled WGS sequence"/>
</dbReference>
<dbReference type="EMBL" id="JACPUR010000027">
    <property type="protein sequence ID" value="MBI3128314.1"/>
    <property type="molecule type" value="Genomic_DNA"/>
</dbReference>
<name>A0A932I341_UNCTE</name>
<accession>A0A932I341</accession>
<keyword evidence="2" id="KW-0328">Glycosyltransferase</keyword>
<dbReference type="AlphaFoldDB" id="A0A932I341"/>
<evidence type="ECO:0000313" key="10">
    <source>
        <dbReference type="Proteomes" id="UP000782312"/>
    </source>
</evidence>
<dbReference type="GO" id="GO:0005886">
    <property type="term" value="C:plasma membrane"/>
    <property type="evidence" value="ECO:0007669"/>
    <property type="project" value="TreeGrafter"/>
</dbReference>
<keyword evidence="5" id="KW-0448">Lipopolysaccharide biosynthesis</keyword>
<reference evidence="9" key="1">
    <citation type="submission" date="2020-07" db="EMBL/GenBank/DDBJ databases">
        <title>Huge and variable diversity of episymbiotic CPR bacteria and DPANN archaea in groundwater ecosystems.</title>
        <authorList>
            <person name="He C.Y."/>
            <person name="Keren R."/>
            <person name="Whittaker M."/>
            <person name="Farag I.F."/>
            <person name="Doudna J."/>
            <person name="Cate J.H.D."/>
            <person name="Banfield J.F."/>
        </authorList>
    </citation>
    <scope>NUCLEOTIDE SEQUENCE</scope>
    <source>
        <strain evidence="9">NC_groundwater_763_Ag_S-0.2um_68_21</strain>
    </source>
</reference>
<gene>
    <name evidence="9" type="ORF">HYZ11_11970</name>
</gene>
<evidence type="ECO:0000256" key="1">
    <source>
        <dbReference type="ARBA" id="ARBA00022475"/>
    </source>
</evidence>
<dbReference type="InterPro" id="IPR001173">
    <property type="entry name" value="Glyco_trans_2-like"/>
</dbReference>
<keyword evidence="6" id="KW-1133">Transmembrane helix</keyword>
<dbReference type="InterPro" id="IPR029044">
    <property type="entry name" value="Nucleotide-diphossugar_trans"/>
</dbReference>
<evidence type="ECO:0000256" key="6">
    <source>
        <dbReference type="ARBA" id="ARBA00022989"/>
    </source>
</evidence>
<keyword evidence="4" id="KW-0812">Transmembrane</keyword>
<comment type="caution">
    <text evidence="9">The sequence shown here is derived from an EMBL/GenBank/DDBJ whole genome shotgun (WGS) entry which is preliminary data.</text>
</comment>
<dbReference type="PANTHER" id="PTHR48090:SF3">
    <property type="entry name" value="UNDECAPRENYL-PHOSPHATE 4-DEOXY-4-FORMAMIDO-L-ARABINOSE TRANSFERASE"/>
    <property type="match status" value="1"/>
</dbReference>
<feature type="domain" description="Glycosyltransferase 2-like" evidence="8">
    <location>
        <begin position="11"/>
        <end position="171"/>
    </location>
</feature>
<evidence type="ECO:0000256" key="7">
    <source>
        <dbReference type="ARBA" id="ARBA00023136"/>
    </source>
</evidence>
<dbReference type="PANTHER" id="PTHR48090">
    <property type="entry name" value="UNDECAPRENYL-PHOSPHATE 4-DEOXY-4-FORMAMIDO-L-ARABINOSE TRANSFERASE-RELATED"/>
    <property type="match status" value="1"/>
</dbReference>
<dbReference type="GO" id="GO:0099621">
    <property type="term" value="F:undecaprenyl-phosphate 4-deoxy-4-formamido-L-arabinose transferase activity"/>
    <property type="evidence" value="ECO:0007669"/>
    <property type="project" value="TreeGrafter"/>
</dbReference>
<dbReference type="InterPro" id="IPR050256">
    <property type="entry name" value="Glycosyltransferase_2"/>
</dbReference>